<evidence type="ECO:0000259" key="2">
    <source>
        <dbReference type="Pfam" id="PF20710"/>
    </source>
</evidence>
<evidence type="ECO:0000313" key="4">
    <source>
        <dbReference type="Proteomes" id="UP000095751"/>
    </source>
</evidence>
<feature type="compositionally biased region" description="Basic and acidic residues" evidence="1">
    <location>
        <begin position="58"/>
        <end position="69"/>
    </location>
</feature>
<evidence type="ECO:0000256" key="1">
    <source>
        <dbReference type="SAM" id="MobiDB-lite"/>
    </source>
</evidence>
<keyword evidence="4" id="KW-1185">Reference proteome</keyword>
<dbReference type="EMBL" id="KV784374">
    <property type="protein sequence ID" value="OEU09697.1"/>
    <property type="molecule type" value="Genomic_DNA"/>
</dbReference>
<sequence length="181" mass="20447">MKAYSDAEHRSDKIKIVDHVLCEVRNSGARIVKIDSKTKRWYELNDVKSHQKCGHCLRDTIRSNGKENKSNSSSNSNSKSRIKSASIAIKKQKRQARQHKQLVDFFSAGTGGKNLQHRLSLLAHDCSSDFLLDEENYLVLSTTTTTADSNGSSSFLLFDNEFPEDDLHFSPTTFFSQTCIK</sequence>
<dbReference type="KEGG" id="fcy:FRACYDRAFT_220400"/>
<protein>
    <recommendedName>
        <fullName evidence="2">DUF6824 domain-containing protein</fullName>
    </recommendedName>
</protein>
<feature type="region of interest" description="Disordered" evidence="1">
    <location>
        <begin position="58"/>
        <end position="84"/>
    </location>
</feature>
<evidence type="ECO:0000313" key="3">
    <source>
        <dbReference type="EMBL" id="OEU09697.1"/>
    </source>
</evidence>
<accession>A0A1E7EV21</accession>
<gene>
    <name evidence="3" type="ORF">FRACYDRAFT_220400</name>
</gene>
<name>A0A1E7EV21_9STRA</name>
<feature type="domain" description="DUF6824" evidence="2">
    <location>
        <begin position="2"/>
        <end position="59"/>
    </location>
</feature>
<reference evidence="3 4" key="1">
    <citation type="submission" date="2016-09" db="EMBL/GenBank/DDBJ databases">
        <title>Extensive genetic diversity and differential bi-allelic expression allows diatom success in the polar Southern Ocean.</title>
        <authorList>
            <consortium name="DOE Joint Genome Institute"/>
            <person name="Mock T."/>
            <person name="Otillar R.P."/>
            <person name="Strauss J."/>
            <person name="Dupont C."/>
            <person name="Frickenhaus S."/>
            <person name="Maumus F."/>
            <person name="Mcmullan M."/>
            <person name="Sanges R."/>
            <person name="Schmutz J."/>
            <person name="Toseland A."/>
            <person name="Valas R."/>
            <person name="Veluchamy A."/>
            <person name="Ward B.J."/>
            <person name="Allen A."/>
            <person name="Barry K."/>
            <person name="Falciatore A."/>
            <person name="Ferrante M."/>
            <person name="Fortunato A.E."/>
            <person name="Gloeckner G."/>
            <person name="Gruber A."/>
            <person name="Hipkin R."/>
            <person name="Janech M."/>
            <person name="Kroth P."/>
            <person name="Leese F."/>
            <person name="Lindquist E."/>
            <person name="Lyon B.R."/>
            <person name="Martin J."/>
            <person name="Mayer C."/>
            <person name="Parker M."/>
            <person name="Quesneville H."/>
            <person name="Raymond J."/>
            <person name="Uhlig C."/>
            <person name="Valentin K.U."/>
            <person name="Worden A.Z."/>
            <person name="Armbrust E.V."/>
            <person name="Bowler C."/>
            <person name="Green B."/>
            <person name="Moulton V."/>
            <person name="Van Oosterhout C."/>
            <person name="Grigoriev I."/>
        </authorList>
    </citation>
    <scope>NUCLEOTIDE SEQUENCE [LARGE SCALE GENOMIC DNA]</scope>
    <source>
        <strain evidence="3 4">CCMP1102</strain>
    </source>
</reference>
<feature type="compositionally biased region" description="Low complexity" evidence="1">
    <location>
        <begin position="70"/>
        <end position="84"/>
    </location>
</feature>
<dbReference type="InParanoid" id="A0A1E7EV21"/>
<dbReference type="Pfam" id="PF20710">
    <property type="entry name" value="DUF6824"/>
    <property type="match status" value="1"/>
</dbReference>
<dbReference type="AlphaFoldDB" id="A0A1E7EV21"/>
<dbReference type="Proteomes" id="UP000095751">
    <property type="component" value="Unassembled WGS sequence"/>
</dbReference>
<organism evidence="3 4">
    <name type="scientific">Fragilariopsis cylindrus CCMP1102</name>
    <dbReference type="NCBI Taxonomy" id="635003"/>
    <lineage>
        <taxon>Eukaryota</taxon>
        <taxon>Sar</taxon>
        <taxon>Stramenopiles</taxon>
        <taxon>Ochrophyta</taxon>
        <taxon>Bacillariophyta</taxon>
        <taxon>Bacillariophyceae</taxon>
        <taxon>Bacillariophycidae</taxon>
        <taxon>Bacillariales</taxon>
        <taxon>Bacillariaceae</taxon>
        <taxon>Fragilariopsis</taxon>
    </lineage>
</organism>
<proteinExistence type="predicted"/>
<dbReference type="InterPro" id="IPR049227">
    <property type="entry name" value="DUF6824"/>
</dbReference>